<dbReference type="Proteomes" id="UP000821865">
    <property type="component" value="Chromosome 8"/>
</dbReference>
<gene>
    <name evidence="1" type="ORF">HPB49_006694</name>
</gene>
<comment type="caution">
    <text evidence="1">The sequence shown here is derived from an EMBL/GenBank/DDBJ whole genome shotgun (WGS) entry which is preliminary data.</text>
</comment>
<evidence type="ECO:0000313" key="1">
    <source>
        <dbReference type="EMBL" id="KAH7936970.1"/>
    </source>
</evidence>
<evidence type="ECO:0000313" key="2">
    <source>
        <dbReference type="Proteomes" id="UP000821865"/>
    </source>
</evidence>
<reference evidence="1" key="1">
    <citation type="submission" date="2020-05" db="EMBL/GenBank/DDBJ databases">
        <title>Large-scale comparative analyses of tick genomes elucidate their genetic diversity and vector capacities.</title>
        <authorList>
            <person name="Jia N."/>
            <person name="Wang J."/>
            <person name="Shi W."/>
            <person name="Du L."/>
            <person name="Sun Y."/>
            <person name="Zhan W."/>
            <person name="Jiang J."/>
            <person name="Wang Q."/>
            <person name="Zhang B."/>
            <person name="Ji P."/>
            <person name="Sakyi L.B."/>
            <person name="Cui X."/>
            <person name="Yuan T."/>
            <person name="Jiang B."/>
            <person name="Yang W."/>
            <person name="Lam T.T.-Y."/>
            <person name="Chang Q."/>
            <person name="Ding S."/>
            <person name="Wang X."/>
            <person name="Zhu J."/>
            <person name="Ruan X."/>
            <person name="Zhao L."/>
            <person name="Wei J."/>
            <person name="Que T."/>
            <person name="Du C."/>
            <person name="Cheng J."/>
            <person name="Dai P."/>
            <person name="Han X."/>
            <person name="Huang E."/>
            <person name="Gao Y."/>
            <person name="Liu J."/>
            <person name="Shao H."/>
            <person name="Ye R."/>
            <person name="Li L."/>
            <person name="Wei W."/>
            <person name="Wang X."/>
            <person name="Wang C."/>
            <person name="Yang T."/>
            <person name="Huo Q."/>
            <person name="Li W."/>
            <person name="Guo W."/>
            <person name="Chen H."/>
            <person name="Zhou L."/>
            <person name="Ni X."/>
            <person name="Tian J."/>
            <person name="Zhou Y."/>
            <person name="Sheng Y."/>
            <person name="Liu T."/>
            <person name="Pan Y."/>
            <person name="Xia L."/>
            <person name="Li J."/>
            <person name="Zhao F."/>
            <person name="Cao W."/>
        </authorList>
    </citation>
    <scope>NUCLEOTIDE SEQUENCE</scope>
    <source>
        <strain evidence="1">Dsil-2018</strain>
    </source>
</reference>
<keyword evidence="2" id="KW-1185">Reference proteome</keyword>
<sequence>MVGTASDERTARRVVLASTTPPRLADVTTVEMFFADRVSGSENTVAAGNGFSPRFHASFFGSAEERYRLLTGRVAAIAPDYTKHFLPILKHNCALPAAPTYAEDSDSGSEHISAVQSKGIIRRSRTSPYTLQLSCRSPNQGASAI</sequence>
<dbReference type="EMBL" id="CM023477">
    <property type="protein sequence ID" value="KAH7936970.1"/>
    <property type="molecule type" value="Genomic_DNA"/>
</dbReference>
<proteinExistence type="predicted"/>
<name>A0ACB8C7W3_DERSI</name>
<accession>A0ACB8C7W3</accession>
<protein>
    <submittedName>
        <fullName evidence="1">Uncharacterized protein</fullName>
    </submittedName>
</protein>
<organism evidence="1 2">
    <name type="scientific">Dermacentor silvarum</name>
    <name type="common">Tick</name>
    <dbReference type="NCBI Taxonomy" id="543639"/>
    <lineage>
        <taxon>Eukaryota</taxon>
        <taxon>Metazoa</taxon>
        <taxon>Ecdysozoa</taxon>
        <taxon>Arthropoda</taxon>
        <taxon>Chelicerata</taxon>
        <taxon>Arachnida</taxon>
        <taxon>Acari</taxon>
        <taxon>Parasitiformes</taxon>
        <taxon>Ixodida</taxon>
        <taxon>Ixodoidea</taxon>
        <taxon>Ixodidae</taxon>
        <taxon>Rhipicephalinae</taxon>
        <taxon>Dermacentor</taxon>
    </lineage>
</organism>